<evidence type="ECO:0000313" key="5">
    <source>
        <dbReference type="Proteomes" id="UP000031488"/>
    </source>
</evidence>
<keyword evidence="2" id="KW-1133">Transmembrane helix</keyword>
<dbReference type="InterPro" id="IPR058484">
    <property type="entry name" value="DUF8171"/>
</dbReference>
<evidence type="ECO:0000256" key="2">
    <source>
        <dbReference type="SAM" id="Phobius"/>
    </source>
</evidence>
<sequence length="325" mass="33959">MIRSAQPGPDDPTRTPSSDSFESAELRRSGDGLSSSQKLMILVLSMTLYGVGDIVASVLPEISVGPLELGVSYFSFIAVVLAALLNPVWVALGAPLGELVFSDMLLGDFAGLSELEGYLETALAIYIAGVIVRDPCRRAQLALACVTMVLIDKVSGGIIDIVKVAVGIDPETLEESDGLFSAFVIAEGLDIIVTVAFSGVLFGILPAIWLAPRLYGKIEPIMGLRPRDPADPPRLRGPGGIGFWLVAVFAVVAAAAIALLAAWEEFVGKQGLSTIGSFELGADGQPGFGLLAVFGAVVVALGIIIVLAVASKRRRRSVGEGEGQR</sequence>
<keyword evidence="2" id="KW-0812">Transmembrane</keyword>
<dbReference type="PATRIC" id="fig|1703.6.peg.37"/>
<feature type="transmembrane region" description="Helical" evidence="2">
    <location>
        <begin position="179"/>
        <end position="212"/>
    </location>
</feature>
<comment type="caution">
    <text evidence="4">The sequence shown here is derived from an EMBL/GenBank/DDBJ whole genome shotgun (WGS) entry which is preliminary data.</text>
</comment>
<dbReference type="OrthoDB" id="512563at2"/>
<feature type="transmembrane region" description="Helical" evidence="2">
    <location>
        <begin position="71"/>
        <end position="95"/>
    </location>
</feature>
<keyword evidence="2" id="KW-0472">Membrane</keyword>
<dbReference type="Proteomes" id="UP000031488">
    <property type="component" value="Unassembled WGS sequence"/>
</dbReference>
<feature type="transmembrane region" description="Helical" evidence="2">
    <location>
        <begin position="241"/>
        <end position="263"/>
    </location>
</feature>
<reference evidence="4 5" key="1">
    <citation type="submission" date="2014-11" db="EMBL/GenBank/DDBJ databases">
        <title>Draft Genome Sequence of Brevibacterium linens AE038-8.</title>
        <authorList>
            <person name="Maizel D."/>
            <person name="Utturkar S.M."/>
            <person name="Brown S.D."/>
            <person name="Ferrero M."/>
            <person name="Rosen B.P."/>
        </authorList>
    </citation>
    <scope>NUCLEOTIDE SEQUENCE [LARGE SCALE GENOMIC DNA]</scope>
    <source>
        <strain evidence="4 5">AE038-8</strain>
    </source>
</reference>
<evidence type="ECO:0000259" key="3">
    <source>
        <dbReference type="Pfam" id="PF26509"/>
    </source>
</evidence>
<proteinExistence type="predicted"/>
<feature type="transmembrane region" description="Helical" evidence="2">
    <location>
        <begin position="288"/>
        <end position="310"/>
    </location>
</feature>
<dbReference type="EMBL" id="JTJZ01000006">
    <property type="protein sequence ID" value="KHS54339.1"/>
    <property type="molecule type" value="Genomic_DNA"/>
</dbReference>
<protein>
    <recommendedName>
        <fullName evidence="3">DUF8171 domain-containing protein</fullName>
    </recommendedName>
</protein>
<keyword evidence="5" id="KW-1185">Reference proteome</keyword>
<name>A0A0B9AYC8_BRELN</name>
<evidence type="ECO:0000313" key="4">
    <source>
        <dbReference type="EMBL" id="KHS54339.1"/>
    </source>
</evidence>
<feature type="region of interest" description="Disordered" evidence="1">
    <location>
        <begin position="1"/>
        <end position="29"/>
    </location>
</feature>
<organism evidence="4 5">
    <name type="scientific">Brevibacterium linens</name>
    <dbReference type="NCBI Taxonomy" id="1703"/>
    <lineage>
        <taxon>Bacteria</taxon>
        <taxon>Bacillati</taxon>
        <taxon>Actinomycetota</taxon>
        <taxon>Actinomycetes</taxon>
        <taxon>Micrococcales</taxon>
        <taxon>Brevibacteriaceae</taxon>
        <taxon>Brevibacterium</taxon>
    </lineage>
</organism>
<evidence type="ECO:0000256" key="1">
    <source>
        <dbReference type="SAM" id="MobiDB-lite"/>
    </source>
</evidence>
<dbReference type="AlphaFoldDB" id="A0A0B9AYC8"/>
<feature type="domain" description="DUF8171" evidence="3">
    <location>
        <begin position="40"/>
        <end position="316"/>
    </location>
</feature>
<dbReference type="RefSeq" id="WP_052239642.1">
    <property type="nucleotide sequence ID" value="NZ_JBCLTJ010000018.1"/>
</dbReference>
<gene>
    <name evidence="4" type="ORF">AE0388_0182</name>
</gene>
<accession>A0A0B9AYC8</accession>
<dbReference type="Pfam" id="PF26509">
    <property type="entry name" value="DUF8171"/>
    <property type="match status" value="1"/>
</dbReference>
<feature type="transmembrane region" description="Helical" evidence="2">
    <location>
        <begin position="39"/>
        <end position="59"/>
    </location>
</feature>